<dbReference type="InterPro" id="IPR007083">
    <property type="entry name" value="RNA_pol_Rpb1_4"/>
</dbReference>
<feature type="domain" description="RNA polymerase N-terminal" evidence="14">
    <location>
        <begin position="396"/>
        <end position="737"/>
    </location>
</feature>
<dbReference type="InterPro" id="IPR007080">
    <property type="entry name" value="RNA_pol_Rpb1_1"/>
</dbReference>
<evidence type="ECO:0000256" key="10">
    <source>
        <dbReference type="ARBA" id="ARBA00023242"/>
    </source>
</evidence>
<dbReference type="SUPFAM" id="SSF64484">
    <property type="entry name" value="beta and beta-prime subunits of DNA dependent RNA-polymerase"/>
    <property type="match status" value="1"/>
</dbReference>
<dbReference type="Gene3D" id="3.30.1490.180">
    <property type="entry name" value="RNA polymerase ii"/>
    <property type="match status" value="1"/>
</dbReference>
<accession>A0A0C9Y3H9</accession>
<dbReference type="FunFam" id="1.10.274.100:FF:000006">
    <property type="entry name" value="DNA-directed RNA polymerase subunit"/>
    <property type="match status" value="1"/>
</dbReference>
<feature type="compositionally biased region" description="Acidic residues" evidence="13">
    <location>
        <begin position="288"/>
        <end position="321"/>
    </location>
</feature>
<dbReference type="Pfam" id="PF04997">
    <property type="entry name" value="RNA_pol_Rpb1_1"/>
    <property type="match status" value="1"/>
</dbReference>
<comment type="subcellular location">
    <subcellularLocation>
        <location evidence="1">Nucleus</location>
    </subcellularLocation>
</comment>
<dbReference type="GO" id="GO:0003677">
    <property type="term" value="F:DNA binding"/>
    <property type="evidence" value="ECO:0007669"/>
    <property type="project" value="InterPro"/>
</dbReference>
<keyword evidence="6" id="KW-0479">Metal-binding</keyword>
<dbReference type="SMART" id="SM00663">
    <property type="entry name" value="RPOLA_N"/>
    <property type="match status" value="1"/>
</dbReference>
<feature type="compositionally biased region" description="Acidic residues" evidence="13">
    <location>
        <begin position="161"/>
        <end position="180"/>
    </location>
</feature>
<organism evidence="15 16">
    <name type="scientific">Laccaria amethystina LaAM-08-1</name>
    <dbReference type="NCBI Taxonomy" id="1095629"/>
    <lineage>
        <taxon>Eukaryota</taxon>
        <taxon>Fungi</taxon>
        <taxon>Dikarya</taxon>
        <taxon>Basidiomycota</taxon>
        <taxon>Agaricomycotina</taxon>
        <taxon>Agaricomycetes</taxon>
        <taxon>Agaricomycetidae</taxon>
        <taxon>Agaricales</taxon>
        <taxon>Agaricineae</taxon>
        <taxon>Hydnangiaceae</taxon>
        <taxon>Laccaria</taxon>
    </lineage>
</organism>
<comment type="catalytic activity">
    <reaction evidence="11 12">
        <text>RNA(n) + a ribonucleoside 5'-triphosphate = RNA(n+1) + diphosphate</text>
        <dbReference type="Rhea" id="RHEA:21248"/>
        <dbReference type="Rhea" id="RHEA-COMP:14527"/>
        <dbReference type="Rhea" id="RHEA-COMP:17342"/>
        <dbReference type="ChEBI" id="CHEBI:33019"/>
        <dbReference type="ChEBI" id="CHEBI:61557"/>
        <dbReference type="ChEBI" id="CHEBI:140395"/>
        <dbReference type="EC" id="2.7.7.6"/>
    </reaction>
</comment>
<dbReference type="GO" id="GO:0003899">
    <property type="term" value="F:DNA-directed RNA polymerase activity"/>
    <property type="evidence" value="ECO:0007669"/>
    <property type="project" value="UniProtKB-EC"/>
</dbReference>
<dbReference type="Gene3D" id="1.10.132.30">
    <property type="match status" value="1"/>
</dbReference>
<reference evidence="15 16" key="1">
    <citation type="submission" date="2014-04" db="EMBL/GenBank/DDBJ databases">
        <authorList>
            <consortium name="DOE Joint Genome Institute"/>
            <person name="Kuo A."/>
            <person name="Kohler A."/>
            <person name="Nagy L.G."/>
            <person name="Floudas D."/>
            <person name="Copeland A."/>
            <person name="Barry K.W."/>
            <person name="Cichocki N."/>
            <person name="Veneault-Fourrey C."/>
            <person name="LaButti K."/>
            <person name="Lindquist E.A."/>
            <person name="Lipzen A."/>
            <person name="Lundell T."/>
            <person name="Morin E."/>
            <person name="Murat C."/>
            <person name="Sun H."/>
            <person name="Tunlid A."/>
            <person name="Henrissat B."/>
            <person name="Grigoriev I.V."/>
            <person name="Hibbett D.S."/>
            <person name="Martin F."/>
            <person name="Nordberg H.P."/>
            <person name="Cantor M.N."/>
            <person name="Hua S.X."/>
        </authorList>
    </citation>
    <scope>NUCLEOTIDE SEQUENCE [LARGE SCALE GENOMIC DNA]</scope>
    <source>
        <strain evidence="15 16">LaAM-08-1</strain>
    </source>
</reference>
<feature type="region of interest" description="Disordered" evidence="13">
    <location>
        <begin position="1158"/>
        <end position="1179"/>
    </location>
</feature>
<keyword evidence="4 12" id="KW-0808">Transferase</keyword>
<dbReference type="InterPro" id="IPR015699">
    <property type="entry name" value="DNA-dir_RNA_pol1_lsu_N"/>
</dbReference>
<dbReference type="Pfam" id="PF04983">
    <property type="entry name" value="RNA_pol_Rpb1_3"/>
    <property type="match status" value="1"/>
</dbReference>
<comment type="function">
    <text evidence="12">DNA-dependent RNA polymerase catalyzes the transcription of DNA into RNA using the four ribonucleoside triphosphates as substrates.</text>
</comment>
<dbReference type="FunFam" id="3.30.1490.180:FF:000003">
    <property type="entry name" value="DNA-directed RNA polymerase subunit"/>
    <property type="match status" value="1"/>
</dbReference>
<keyword evidence="7" id="KW-0862">Zinc</keyword>
<dbReference type="FunFam" id="2.40.40.20:FF:000019">
    <property type="entry name" value="DNA-directed RNA polymerase II subunit RPB1"/>
    <property type="match status" value="1"/>
</dbReference>
<evidence type="ECO:0000313" key="16">
    <source>
        <dbReference type="Proteomes" id="UP000054477"/>
    </source>
</evidence>
<dbReference type="PANTHER" id="PTHR19376:SF11">
    <property type="entry name" value="DNA-DIRECTED RNA POLYMERASE I SUBUNIT RPA1"/>
    <property type="match status" value="1"/>
</dbReference>
<dbReference type="InterPro" id="IPR038120">
    <property type="entry name" value="Rpb1_funnel_sf"/>
</dbReference>
<keyword evidence="5 12" id="KW-0548">Nucleotidyltransferase</keyword>
<dbReference type="InterPro" id="IPR000722">
    <property type="entry name" value="RNA_pol_asu"/>
</dbReference>
<keyword evidence="8" id="KW-0460">Magnesium</keyword>
<dbReference type="Pfam" id="PF00623">
    <property type="entry name" value="RNA_pol_Rpb1_2"/>
    <property type="match status" value="1"/>
</dbReference>
<evidence type="ECO:0000256" key="9">
    <source>
        <dbReference type="ARBA" id="ARBA00023163"/>
    </source>
</evidence>
<dbReference type="OrthoDB" id="270392at2759"/>
<dbReference type="EC" id="2.7.7.6" evidence="12"/>
<keyword evidence="16" id="KW-1185">Reference proteome</keyword>
<dbReference type="HOGENOM" id="CLU_000487_2_4_1"/>
<dbReference type="FunFam" id="4.10.860.120:FF:000006">
    <property type="entry name" value="DNA-directed RNA polymerase subunit"/>
    <property type="match status" value="1"/>
</dbReference>
<dbReference type="Gene3D" id="1.10.150.390">
    <property type="match status" value="1"/>
</dbReference>
<dbReference type="InterPro" id="IPR007066">
    <property type="entry name" value="RNA_pol_Rpb1_3"/>
</dbReference>
<dbReference type="Gene3D" id="3.30.70.2850">
    <property type="match status" value="1"/>
</dbReference>
<dbReference type="GO" id="GO:0005736">
    <property type="term" value="C:RNA polymerase I complex"/>
    <property type="evidence" value="ECO:0007669"/>
    <property type="project" value="TreeGrafter"/>
</dbReference>
<dbReference type="InterPro" id="IPR044893">
    <property type="entry name" value="RNA_pol_Rpb1_clamp_domain"/>
</dbReference>
<gene>
    <name evidence="15" type="ORF">K443DRAFT_403998</name>
</gene>
<feature type="compositionally biased region" description="Basic and acidic residues" evidence="13">
    <location>
        <begin position="148"/>
        <end position="160"/>
    </location>
</feature>
<dbReference type="Gene3D" id="1.10.274.100">
    <property type="entry name" value="RNA polymerase Rpb1, domain 3"/>
    <property type="match status" value="1"/>
</dbReference>
<dbReference type="STRING" id="1095629.A0A0C9Y3H9"/>
<dbReference type="Gene3D" id="1.10.357.120">
    <property type="match status" value="1"/>
</dbReference>
<keyword evidence="9 12" id="KW-0804">Transcription</keyword>
<evidence type="ECO:0000256" key="11">
    <source>
        <dbReference type="ARBA" id="ARBA00048552"/>
    </source>
</evidence>
<dbReference type="GO" id="GO:0046872">
    <property type="term" value="F:metal ion binding"/>
    <property type="evidence" value="ECO:0007669"/>
    <property type="project" value="UniProtKB-KW"/>
</dbReference>
<evidence type="ECO:0000256" key="5">
    <source>
        <dbReference type="ARBA" id="ARBA00022695"/>
    </source>
</evidence>
<evidence type="ECO:0000256" key="13">
    <source>
        <dbReference type="SAM" id="MobiDB-lite"/>
    </source>
</evidence>
<evidence type="ECO:0000256" key="6">
    <source>
        <dbReference type="ARBA" id="ARBA00022723"/>
    </source>
</evidence>
<feature type="region of interest" description="Disordered" evidence="13">
    <location>
        <begin position="1412"/>
        <end position="1477"/>
    </location>
</feature>
<dbReference type="InterPro" id="IPR006592">
    <property type="entry name" value="RNA_pol_N"/>
</dbReference>
<dbReference type="Pfam" id="PF04998">
    <property type="entry name" value="RNA_pol_Rpb1_5"/>
    <property type="match status" value="1"/>
</dbReference>
<evidence type="ECO:0000256" key="1">
    <source>
        <dbReference type="ARBA" id="ARBA00004123"/>
    </source>
</evidence>
<dbReference type="Gene3D" id="2.40.40.20">
    <property type="match status" value="1"/>
</dbReference>
<evidence type="ECO:0000313" key="15">
    <source>
        <dbReference type="EMBL" id="KIK04637.1"/>
    </source>
</evidence>
<feature type="compositionally biased region" description="Basic and acidic residues" evidence="13">
    <location>
        <begin position="1161"/>
        <end position="1178"/>
    </location>
</feature>
<keyword evidence="10" id="KW-0539">Nucleus</keyword>
<proteinExistence type="inferred from homology"/>
<dbReference type="InterPro" id="IPR007081">
    <property type="entry name" value="RNA_pol_Rpb1_5"/>
</dbReference>
<keyword evidence="3 12" id="KW-0240">DNA-directed RNA polymerase</keyword>
<dbReference type="CDD" id="cd01435">
    <property type="entry name" value="RNAP_I_RPA1_N"/>
    <property type="match status" value="1"/>
</dbReference>
<evidence type="ECO:0000256" key="7">
    <source>
        <dbReference type="ARBA" id="ARBA00022833"/>
    </source>
</evidence>
<dbReference type="Proteomes" id="UP000054477">
    <property type="component" value="Unassembled WGS sequence"/>
</dbReference>
<dbReference type="Gene3D" id="4.10.860.120">
    <property type="entry name" value="RNA polymerase II, clamp domain"/>
    <property type="match status" value="1"/>
</dbReference>
<dbReference type="Gene3D" id="6.10.250.2940">
    <property type="match status" value="1"/>
</dbReference>
<dbReference type="EMBL" id="KN838567">
    <property type="protein sequence ID" value="KIK04637.1"/>
    <property type="molecule type" value="Genomic_DNA"/>
</dbReference>
<protein>
    <recommendedName>
        <fullName evidence="12">DNA-directed RNA polymerase subunit</fullName>
        <ecNumber evidence="12">2.7.7.6</ecNumber>
    </recommendedName>
</protein>
<reference evidence="16" key="2">
    <citation type="submission" date="2015-01" db="EMBL/GenBank/DDBJ databases">
        <title>Evolutionary Origins and Diversification of the Mycorrhizal Mutualists.</title>
        <authorList>
            <consortium name="DOE Joint Genome Institute"/>
            <consortium name="Mycorrhizal Genomics Consortium"/>
            <person name="Kohler A."/>
            <person name="Kuo A."/>
            <person name="Nagy L.G."/>
            <person name="Floudas D."/>
            <person name="Copeland A."/>
            <person name="Barry K.W."/>
            <person name="Cichocki N."/>
            <person name="Veneault-Fourrey C."/>
            <person name="LaButti K."/>
            <person name="Lindquist E.A."/>
            <person name="Lipzen A."/>
            <person name="Lundell T."/>
            <person name="Morin E."/>
            <person name="Murat C."/>
            <person name="Riley R."/>
            <person name="Ohm R."/>
            <person name="Sun H."/>
            <person name="Tunlid A."/>
            <person name="Henrissat B."/>
            <person name="Grigoriev I.V."/>
            <person name="Hibbett D.S."/>
            <person name="Martin F."/>
        </authorList>
    </citation>
    <scope>NUCLEOTIDE SEQUENCE [LARGE SCALE GENOMIC DNA]</scope>
    <source>
        <strain evidence="16">LaAM-08-1</strain>
    </source>
</reference>
<dbReference type="CDD" id="cd02735">
    <property type="entry name" value="RNAP_I_Rpa1_C"/>
    <property type="match status" value="1"/>
</dbReference>
<feature type="compositionally biased region" description="Acidic residues" evidence="13">
    <location>
        <begin position="1423"/>
        <end position="1433"/>
    </location>
</feature>
<evidence type="ECO:0000256" key="3">
    <source>
        <dbReference type="ARBA" id="ARBA00022478"/>
    </source>
</evidence>
<comment type="similarity">
    <text evidence="2 12">Belongs to the RNA polymerase beta' chain family.</text>
</comment>
<name>A0A0C9Y3H9_9AGAR</name>
<feature type="region of interest" description="Disordered" evidence="13">
    <location>
        <begin position="148"/>
        <end position="180"/>
    </location>
</feature>
<dbReference type="InterPro" id="IPR047107">
    <property type="entry name" value="DNA-dir_RNA_pol1_lsu_C"/>
</dbReference>
<dbReference type="Pfam" id="PF05000">
    <property type="entry name" value="RNA_pol_Rpb1_4"/>
    <property type="match status" value="1"/>
</dbReference>
<sequence length="1737" mass="194605">MNIAHSLPSTVAGVSFSFLTSQDIRRISVKQIVNPVLLDDLNRPNIGGLYDPSLGPSDRSDICAACHLTYFTCPGHYGHIELPAPVFHPLFMTNMYNLLRGTCMFCHRFKMTRTALWKFMAKLRLLERGLLDAAQGIDDIILRVRRKQEKEKKGKSKKGDDEEEDQDEEDANEPEVPDETPQEFMTRINVYVAIHFHRASSSKRDNYKDGLVYQTRKDIINDFLKSCILKKCQNGDCGSHGYTYRKEGHTKVIEYDLSVKQKAQLARRRPDVLLAEKAGNLVRRMNEDIDMDAPETGEEEEDGDEDEEEEEADEGEGDGDEIAGPPKPMESQLPRAANGKIKTSRGRNERVVAPEECRAHLRQLFRNEAMMCSLLFGRHGPFAPISKDQLSLASADMFFLDVIPVAPTRFRPPAKLGEVLFEHPQNELLSKVLNTSYRMRDLNLELRAVSQKTGNVDEGARKTLMSALLDRLVQLQVDVNSFMDSSKNPAPVRQSKLPPAGVKQGLEKKEGLFRKHMMGKRVNYAARSVISPDVNIEPNEIGIPPVFARKLTFPEPVTPANFHELRQRVIAGPHGYPGATLVEYEDGHQQSLDKLTIEQRTAIANQLLTPQEGDRGSGRRGLYTRTTAMNKKVYRHLRDGDILILNRQPTLHKPSMMAHKARVLTGEKTIRMHYANCNSYNADFDGDEMNIHFPQNHVARAEAMMIANTDNQYLVPTSGNPLRGLIQDHVVAGVWMTCQDAFFTREEYCQLLYGALRPEEESLGARLVTLPPAIWKPKPTWTGKQIISTVLKNITPKPFEGLCLNAKTKVPGYLWGADSKEDQVVFMDGELLCGVLDKAAFGATDYGLVHSVYELYGADVAGRLLGVLSRLFTKFLQHRAFTCRMDDLILTPEGDRKRNDLIKRGENLGADGAIENFPSLSSTPKSEIAAELTALLEDVLRDDNKMAGLDVTVKTKLSKLTSSISDACLPNGLLRKFPFNHMQAMTLSGAKGSAVNARQISCALGQQELEGRRVPVMVSGKTLPSFKAFETKAIAGGYVVSRFLTGIKPQEFYFHCMAGREGLIDTAVKTSRSGYLQRCLIKHLEGIRVHYDHTVRGSDNSIYQFAYGGDGLDVTRQKHLYQFGFIVQNQVSLARHIRPADIQNVVDESTAISYMKKVLKRSPDRPDKNKPAKRDKYDPALSLYSPSRYLGSTSEQFAIAVDNYVKTNPHNLLAEKEDEVRFKSRTPPLHPRNFRLLMNVKYMKSLVDPGEAVGLLASQGVGEPSTQMTLNTFHFAGHGAANVTLGIPRLREIVMTASQKPKTPSMTMKVRPDITAEDITLFCKRASRVTLAQIVENVEVKEQLRVEGETRRTQFTIEIKFFPMEEYQAEYDVEPSEILAVFATKFPLTLKREMQNEMKKLDADLKSQIAELGKGKKTKSREGDDENDGDGNEEAPTKRKDVDEESEAGDGGADDEKRARQKKQQATYESDDSDVEDAEAFRDEDIEAAYAPEAEAMELDAKCATKDRKLSLKTLINRTSDFFQSHLPHATCFEFDESRCVFQLEFRLDIPKLLFVGIVERTCRATIVREIPGITECFQAKDEKKGDITLTTNGSNLRGMWEFAVSSDESILEDDEIYSNDIYAILKTYGVEMARAAILREMGGIFGAYNIQVDRRHLELIADYMTFDGGYKPFNRKGISTNPSPLLKASYETTAAFLSDATLYGDFDDLSTPSGNIVLGRPNCTGTGVFDVVMGIA</sequence>
<evidence type="ECO:0000256" key="8">
    <source>
        <dbReference type="ARBA" id="ARBA00022842"/>
    </source>
</evidence>
<feature type="region of interest" description="Disordered" evidence="13">
    <location>
        <begin position="284"/>
        <end position="350"/>
    </location>
</feature>
<evidence type="ECO:0000256" key="4">
    <source>
        <dbReference type="ARBA" id="ARBA00022679"/>
    </source>
</evidence>
<evidence type="ECO:0000256" key="2">
    <source>
        <dbReference type="ARBA" id="ARBA00006460"/>
    </source>
</evidence>
<evidence type="ECO:0000256" key="12">
    <source>
        <dbReference type="RuleBase" id="RU004279"/>
    </source>
</evidence>
<dbReference type="InterPro" id="IPR042102">
    <property type="entry name" value="RNA_pol_Rpb1_3_sf"/>
</dbReference>
<evidence type="ECO:0000259" key="14">
    <source>
        <dbReference type="SMART" id="SM00663"/>
    </source>
</evidence>
<dbReference type="InterPro" id="IPR045867">
    <property type="entry name" value="DNA-dir_RpoC_beta_prime"/>
</dbReference>
<dbReference type="PANTHER" id="PTHR19376">
    <property type="entry name" value="DNA-DIRECTED RNA POLYMERASE"/>
    <property type="match status" value="1"/>
</dbReference>
<dbReference type="GO" id="GO:0006351">
    <property type="term" value="P:DNA-templated transcription"/>
    <property type="evidence" value="ECO:0007669"/>
    <property type="project" value="InterPro"/>
</dbReference>